<accession>A0ABS7FLL8</accession>
<sequence>MTPAIQRIDHIHVHVSDREQAEAWYRRVLGFERIPELAFWDADGGPLTLANRERTVKIALFERGGAGKQPAVALEVEADAFQAWRRHLKQALGHAPELADHAVSWSIYFADPDGNGYEITCNDYAALAQRLRACP</sequence>
<dbReference type="EMBL" id="JAHDTB010000037">
    <property type="protein sequence ID" value="MBW8290203.1"/>
    <property type="molecule type" value="Genomic_DNA"/>
</dbReference>
<gene>
    <name evidence="2" type="ORF">KIF53_21415</name>
</gene>
<evidence type="ECO:0000259" key="1">
    <source>
        <dbReference type="PROSITE" id="PS51819"/>
    </source>
</evidence>
<dbReference type="SUPFAM" id="SSF54593">
    <property type="entry name" value="Glyoxalase/Bleomycin resistance protein/Dihydroxybiphenyl dioxygenase"/>
    <property type="match status" value="1"/>
</dbReference>
<dbReference type="PROSITE" id="PS51819">
    <property type="entry name" value="VOC"/>
    <property type="match status" value="1"/>
</dbReference>
<dbReference type="InterPro" id="IPR037523">
    <property type="entry name" value="VOC_core"/>
</dbReference>
<evidence type="ECO:0000313" key="2">
    <source>
        <dbReference type="EMBL" id="MBW8290203.1"/>
    </source>
</evidence>
<dbReference type="Proteomes" id="UP000711178">
    <property type="component" value="Unassembled WGS sequence"/>
</dbReference>
<dbReference type="RefSeq" id="WP_043579054.1">
    <property type="nucleotide sequence ID" value="NZ_CP142381.1"/>
</dbReference>
<dbReference type="GeneID" id="89685529"/>
<keyword evidence="3" id="KW-1185">Reference proteome</keyword>
<feature type="domain" description="VOC" evidence="1">
    <location>
        <begin position="7"/>
        <end position="122"/>
    </location>
</feature>
<proteinExistence type="predicted"/>
<reference evidence="2 3" key="1">
    <citation type="submission" date="2021-05" db="EMBL/GenBank/DDBJ databases">
        <title>Draft Whole Genome Sequencing Of Biosensor Chromobacterium violaceum Strain CV026 Reveals A Regulatory RNA In Chromobacterium violaceum Phenotype Regulatory Network.</title>
        <authorList>
            <person name="Hong K.W."/>
            <person name="Chan K.G."/>
            <person name="Chang C.-Y."/>
        </authorList>
    </citation>
    <scope>NUCLEOTIDE SEQUENCE [LARGE SCALE GENOMIC DNA]</scope>
    <source>
        <strain evidence="2 3">ATCC 31532</strain>
    </source>
</reference>
<protein>
    <submittedName>
        <fullName evidence="2">VOC family protein</fullName>
    </submittedName>
</protein>
<dbReference type="Gene3D" id="3.10.180.10">
    <property type="entry name" value="2,3-Dihydroxybiphenyl 1,2-Dioxygenase, domain 1"/>
    <property type="match status" value="1"/>
</dbReference>
<name>A0ABS7FLL8_9NEIS</name>
<organism evidence="2 3">
    <name type="scientific">Chromobacterium subtsugae</name>
    <dbReference type="NCBI Taxonomy" id="251747"/>
    <lineage>
        <taxon>Bacteria</taxon>
        <taxon>Pseudomonadati</taxon>
        <taxon>Pseudomonadota</taxon>
        <taxon>Betaproteobacteria</taxon>
        <taxon>Neisseriales</taxon>
        <taxon>Chromobacteriaceae</taxon>
        <taxon>Chromobacterium</taxon>
    </lineage>
</organism>
<comment type="caution">
    <text evidence="2">The sequence shown here is derived from an EMBL/GenBank/DDBJ whole genome shotgun (WGS) entry which is preliminary data.</text>
</comment>
<dbReference type="Pfam" id="PF00903">
    <property type="entry name" value="Glyoxalase"/>
    <property type="match status" value="1"/>
</dbReference>
<evidence type="ECO:0000313" key="3">
    <source>
        <dbReference type="Proteomes" id="UP000711178"/>
    </source>
</evidence>
<dbReference type="PANTHER" id="PTHR43279:SF1">
    <property type="entry name" value="CATECHOL-2,3-DIOXYGENASE"/>
    <property type="match status" value="1"/>
</dbReference>
<dbReference type="InterPro" id="IPR029068">
    <property type="entry name" value="Glyas_Bleomycin-R_OHBP_Dase"/>
</dbReference>
<dbReference type="InterPro" id="IPR004360">
    <property type="entry name" value="Glyas_Fos-R_dOase_dom"/>
</dbReference>
<dbReference type="PANTHER" id="PTHR43279">
    <property type="entry name" value="CATECHOL-2,3-DIOXYGENASE"/>
    <property type="match status" value="1"/>
</dbReference>